<dbReference type="GO" id="GO:0005730">
    <property type="term" value="C:nucleolus"/>
    <property type="evidence" value="ECO:0007669"/>
    <property type="project" value="TreeGrafter"/>
</dbReference>
<protein>
    <recommendedName>
        <fullName evidence="5">Small-subunit processome Utp12 domain-containing protein</fullName>
    </recommendedName>
</protein>
<evidence type="ECO:0000259" key="5">
    <source>
        <dbReference type="Pfam" id="PF04003"/>
    </source>
</evidence>
<feature type="domain" description="Small-subunit processome Utp12" evidence="5">
    <location>
        <begin position="282"/>
        <end position="385"/>
    </location>
</feature>
<sequence>AWRAEAVDRNSVLRNNVVMVIKAKTRATSSGNKTTKSEGQHALAMSTAKRPRRRQQAESKSPSPLPVSKKLKTSTSSHVPTKSGLHFLVDEDARAGRKIDARLTNGVPGTKRTRVDESHALVAPDTKDDQRYDPVKAKAPEVIEISSGQEESSEYESSEDEQEHGALGEQPPMVNGHVSESEVEEHGNAKDVQPGADNARMDIVADHEQGDVAQDTQHEEEEEPSFGEMLQRRHPGPIDVHASLPDHTAESTAVATTSDSRMLTTASGTSLSTVLAQALKTNDKDMLESCFNVTDMPSVRSTIERLQSPLAAALLQRLAERIHKSPGRTGYLMVWVQWTIITHGGYLSSQPETMSRLRSLAQVVRERASGLQPLLHLKGKLDLLSAQLEYRERMQTASRAANAEDEEDESAVLYIEGQQEDDWSDDDEVMEDNAEPRLLEPPTPKPKGQLATPKSDIDSDDEDDSEDGMPNGFVQEADDESDGEDVKDGAKEGLFDDEAEETSDDGAEEDDSDEDISSASEADNDIVDSDAESEPEVKQPHPKTLNPTFPHAWFTEDDQPDNNNQNSSSSSGDKAKVSSSVPKAAHHALPGGETPITTPDLTRRNSFDFIMDMAKRAEAAAAASASASVPSASDGTPARPTATASRSGHQEGNTYVQRRALPGPQAKRVSVHSEPIELSNLPKFTRAGQEGGEAPVTPAAAHLGRR</sequence>
<proteinExistence type="inferred from homology"/>
<evidence type="ECO:0000256" key="1">
    <source>
        <dbReference type="ARBA" id="ARBA00004123"/>
    </source>
</evidence>
<reference evidence="6 7" key="1">
    <citation type="submission" date="2017-03" db="EMBL/GenBank/DDBJ databases">
        <title>Genomes of endolithic fungi from Antarctica.</title>
        <authorList>
            <person name="Coleine C."/>
            <person name="Masonjones S."/>
            <person name="Stajich J.E."/>
        </authorList>
    </citation>
    <scope>NUCLEOTIDE SEQUENCE [LARGE SCALE GENOMIC DNA]</scope>
    <source>
        <strain evidence="6 7">CCFEE 5311</strain>
    </source>
</reference>
<feature type="compositionally biased region" description="Acidic residues" evidence="4">
    <location>
        <begin position="458"/>
        <end position="467"/>
    </location>
</feature>
<comment type="similarity">
    <text evidence="3">Belongs to the UTP5 family.</text>
</comment>
<feature type="compositionally biased region" description="Low complexity" evidence="4">
    <location>
        <begin position="59"/>
        <end position="68"/>
    </location>
</feature>
<feature type="compositionally biased region" description="Basic and acidic residues" evidence="4">
    <location>
        <begin position="484"/>
        <end position="494"/>
    </location>
</feature>
<comment type="subcellular location">
    <subcellularLocation>
        <location evidence="1">Nucleus</location>
    </subcellularLocation>
</comment>
<feature type="region of interest" description="Disordered" evidence="4">
    <location>
        <begin position="617"/>
        <end position="706"/>
    </location>
</feature>
<keyword evidence="2" id="KW-0539">Nucleus</keyword>
<feature type="region of interest" description="Disordered" evidence="4">
    <location>
        <begin position="100"/>
        <end position="195"/>
    </location>
</feature>
<dbReference type="GO" id="GO:0000462">
    <property type="term" value="P:maturation of SSU-rRNA from tricistronic rRNA transcript (SSU-rRNA, 5.8S rRNA, LSU-rRNA)"/>
    <property type="evidence" value="ECO:0007669"/>
    <property type="project" value="TreeGrafter"/>
</dbReference>
<feature type="compositionally biased region" description="Low complexity" evidence="4">
    <location>
        <begin position="619"/>
        <end position="633"/>
    </location>
</feature>
<evidence type="ECO:0000256" key="2">
    <source>
        <dbReference type="ARBA" id="ARBA00023242"/>
    </source>
</evidence>
<feature type="compositionally biased region" description="Acidic residues" evidence="4">
    <location>
        <begin position="151"/>
        <end position="162"/>
    </location>
</feature>
<accession>A0A4U0V8G8</accession>
<dbReference type="EMBL" id="NAJP01000016">
    <property type="protein sequence ID" value="TKA44175.1"/>
    <property type="molecule type" value="Genomic_DNA"/>
</dbReference>
<comment type="caution">
    <text evidence="6">The sequence shown here is derived from an EMBL/GenBank/DDBJ whole genome shotgun (WGS) entry which is preliminary data.</text>
</comment>
<dbReference type="STRING" id="329885.A0A4U0V8G8"/>
<gene>
    <name evidence="6" type="ORF">B0A54_04942</name>
</gene>
<evidence type="ECO:0000313" key="7">
    <source>
        <dbReference type="Proteomes" id="UP000310066"/>
    </source>
</evidence>
<dbReference type="InterPro" id="IPR052414">
    <property type="entry name" value="U3_snoRNA-assoc_WDR"/>
</dbReference>
<dbReference type="Pfam" id="PF04003">
    <property type="entry name" value="Utp12"/>
    <property type="match status" value="1"/>
</dbReference>
<evidence type="ECO:0000313" key="6">
    <source>
        <dbReference type="EMBL" id="TKA44175.1"/>
    </source>
</evidence>
<evidence type="ECO:0000256" key="4">
    <source>
        <dbReference type="SAM" id="MobiDB-lite"/>
    </source>
</evidence>
<organism evidence="6 7">
    <name type="scientific">Friedmanniomyces endolithicus</name>
    <dbReference type="NCBI Taxonomy" id="329885"/>
    <lineage>
        <taxon>Eukaryota</taxon>
        <taxon>Fungi</taxon>
        <taxon>Dikarya</taxon>
        <taxon>Ascomycota</taxon>
        <taxon>Pezizomycotina</taxon>
        <taxon>Dothideomycetes</taxon>
        <taxon>Dothideomycetidae</taxon>
        <taxon>Mycosphaerellales</taxon>
        <taxon>Teratosphaeriaceae</taxon>
        <taxon>Friedmanniomyces</taxon>
    </lineage>
</organism>
<feature type="non-terminal residue" evidence="6">
    <location>
        <position position="1"/>
    </location>
</feature>
<dbReference type="PANTHER" id="PTHR44267">
    <property type="entry name" value="WD REPEAT-CONTAINING PROTEIN 43"/>
    <property type="match status" value="1"/>
</dbReference>
<feature type="compositionally biased region" description="Polar residues" evidence="4">
    <location>
        <begin position="642"/>
        <end position="656"/>
    </location>
</feature>
<dbReference type="AlphaFoldDB" id="A0A4U0V8G8"/>
<feature type="region of interest" description="Disordered" evidence="4">
    <location>
        <begin position="24"/>
        <end position="82"/>
    </location>
</feature>
<dbReference type="Proteomes" id="UP000310066">
    <property type="component" value="Unassembled WGS sequence"/>
</dbReference>
<dbReference type="InterPro" id="IPR007148">
    <property type="entry name" value="SSU_processome_Utp12"/>
</dbReference>
<evidence type="ECO:0000256" key="3">
    <source>
        <dbReference type="ARBA" id="ARBA00038335"/>
    </source>
</evidence>
<dbReference type="PANTHER" id="PTHR44267:SF1">
    <property type="entry name" value="WD REPEAT-CONTAINING PROTEIN 43"/>
    <property type="match status" value="1"/>
</dbReference>
<feature type="region of interest" description="Disordered" evidence="4">
    <location>
        <begin position="435"/>
        <end position="602"/>
    </location>
</feature>
<name>A0A4U0V8G8_9PEZI</name>
<feature type="compositionally biased region" description="Low complexity" evidence="4">
    <location>
        <begin position="561"/>
        <end position="581"/>
    </location>
</feature>
<dbReference type="OrthoDB" id="30195at2759"/>
<feature type="compositionally biased region" description="Acidic residues" evidence="4">
    <location>
        <begin position="495"/>
        <end position="534"/>
    </location>
</feature>
<feature type="compositionally biased region" description="Basic and acidic residues" evidence="4">
    <location>
        <begin position="113"/>
        <end position="141"/>
    </location>
</feature>